<dbReference type="PROSITE" id="PS50943">
    <property type="entry name" value="HTH_CROC1"/>
    <property type="match status" value="1"/>
</dbReference>
<dbReference type="InterPro" id="IPR019734">
    <property type="entry name" value="TPR_rpt"/>
</dbReference>
<organism evidence="2 3">
    <name type="scientific">Paenisporosarcina antarctica</name>
    <dbReference type="NCBI Taxonomy" id="417367"/>
    <lineage>
        <taxon>Bacteria</taxon>
        <taxon>Bacillati</taxon>
        <taxon>Bacillota</taxon>
        <taxon>Bacilli</taxon>
        <taxon>Bacillales</taxon>
        <taxon>Caryophanaceae</taxon>
        <taxon>Paenisporosarcina</taxon>
    </lineage>
</organism>
<accession>A0A4P6ZYB1</accession>
<dbReference type="Gene3D" id="1.25.40.10">
    <property type="entry name" value="Tetratricopeptide repeat domain"/>
    <property type="match status" value="1"/>
</dbReference>
<dbReference type="GO" id="GO:0003677">
    <property type="term" value="F:DNA binding"/>
    <property type="evidence" value="ECO:0007669"/>
    <property type="project" value="InterPro"/>
</dbReference>
<dbReference type="InterPro" id="IPR011990">
    <property type="entry name" value="TPR-like_helical_dom_sf"/>
</dbReference>
<dbReference type="SMART" id="SM00530">
    <property type="entry name" value="HTH_XRE"/>
    <property type="match status" value="1"/>
</dbReference>
<dbReference type="SMART" id="SM00028">
    <property type="entry name" value="TPR"/>
    <property type="match status" value="3"/>
</dbReference>
<dbReference type="KEGG" id="panc:E2636_04625"/>
<evidence type="ECO:0000313" key="3">
    <source>
        <dbReference type="Proteomes" id="UP000294292"/>
    </source>
</evidence>
<gene>
    <name evidence="2" type="ORF">E2636_04625</name>
</gene>
<dbReference type="InterPro" id="IPR001387">
    <property type="entry name" value="Cro/C1-type_HTH"/>
</dbReference>
<dbReference type="CDD" id="cd00093">
    <property type="entry name" value="HTH_XRE"/>
    <property type="match status" value="1"/>
</dbReference>
<dbReference type="Gene3D" id="1.10.260.40">
    <property type="entry name" value="lambda repressor-like DNA-binding domains"/>
    <property type="match status" value="1"/>
</dbReference>
<protein>
    <submittedName>
        <fullName evidence="2">XRE family transcriptional regulator</fullName>
    </submittedName>
</protein>
<evidence type="ECO:0000313" key="2">
    <source>
        <dbReference type="EMBL" id="QBP40456.1"/>
    </source>
</evidence>
<evidence type="ECO:0000259" key="1">
    <source>
        <dbReference type="PROSITE" id="PS50943"/>
    </source>
</evidence>
<sequence>MNNFGHVIKLERVRKNMKQITLAQGICTPSYLSKIENNSIVPSQEVIELLLKRLELSISQNKNLNDESYLKQIREIYFNAVMNKDRELAAIQLKEINTERYLFSDSTNYYTYQLMVLRLTLIVQDIRHDTSELIMALSELSGNFNEYQMFLFNSCVGSYYSFKLDFNSTLQAYEKAITYSQKVNMEKWEEADFHYQLGHCYITQQRWVISIEYIQKSLEFFKNGFFNTRVVECHLMLAVAQDNSYQYEKAYQNLLLAQKIASQLNLKEHFPIITQNLGNTASVRGHSDKAIQYFLESLESRKDNDEKLPTIYSLVKEYSKLKNSQQIIKWAKFGLSLINENQNPGFETFSHHFNVYLARETDQLLFEKTTINAYNFFREIKDYRHTEKYSLLLGNFYYKNSKYKNAAKYFALSNENMFKKNKISCWEDL</sequence>
<dbReference type="RefSeq" id="WP_134209176.1">
    <property type="nucleotide sequence ID" value="NZ_CP038015.1"/>
</dbReference>
<dbReference type="OrthoDB" id="252257at2"/>
<dbReference type="SUPFAM" id="SSF47413">
    <property type="entry name" value="lambda repressor-like DNA-binding domains"/>
    <property type="match status" value="1"/>
</dbReference>
<dbReference type="SUPFAM" id="SSF48452">
    <property type="entry name" value="TPR-like"/>
    <property type="match status" value="1"/>
</dbReference>
<dbReference type="Proteomes" id="UP000294292">
    <property type="component" value="Chromosome"/>
</dbReference>
<proteinExistence type="predicted"/>
<name>A0A4P6ZYB1_9BACL</name>
<feature type="domain" description="HTH cro/C1-type" evidence="1">
    <location>
        <begin position="8"/>
        <end position="61"/>
    </location>
</feature>
<reference evidence="2 3" key="1">
    <citation type="submission" date="2019-03" db="EMBL/GenBank/DDBJ databases">
        <title>Complete genome sequence of Paenisporosarcina antarctica CGMCC 1.6503T.</title>
        <authorList>
            <person name="Rong J.-C."/>
            <person name="Chi N.-Y."/>
            <person name="Zhang Q.-F."/>
        </authorList>
    </citation>
    <scope>NUCLEOTIDE SEQUENCE [LARGE SCALE GENOMIC DNA]</scope>
    <source>
        <strain evidence="2 3">CGMCC 1.6503</strain>
    </source>
</reference>
<dbReference type="InterPro" id="IPR010982">
    <property type="entry name" value="Lambda_DNA-bd_dom_sf"/>
</dbReference>
<dbReference type="AlphaFoldDB" id="A0A4P6ZYB1"/>
<keyword evidence="3" id="KW-1185">Reference proteome</keyword>
<dbReference type="Pfam" id="PF01381">
    <property type="entry name" value="HTH_3"/>
    <property type="match status" value="1"/>
</dbReference>
<dbReference type="EMBL" id="CP038015">
    <property type="protein sequence ID" value="QBP40456.1"/>
    <property type="molecule type" value="Genomic_DNA"/>
</dbReference>